<evidence type="ECO:0000313" key="1">
    <source>
        <dbReference type="EMBL" id="ACR78917.1"/>
    </source>
</evidence>
<organism evidence="1 2">
    <name type="scientific">Kosmotoga olearia (strain ATCC BAA-1733 / DSM 21960 / TBF 19.5.1)</name>
    <dbReference type="NCBI Taxonomy" id="521045"/>
    <lineage>
        <taxon>Bacteria</taxon>
        <taxon>Thermotogati</taxon>
        <taxon>Thermotogota</taxon>
        <taxon>Thermotogae</taxon>
        <taxon>Kosmotogales</taxon>
        <taxon>Kosmotogaceae</taxon>
        <taxon>Kosmotoga</taxon>
    </lineage>
</organism>
<sequence>MSDKHITSAIEKVINLESGAFQTLWDNLTTNQRQVLKKLVHGISPYELPINAGSVKRALETCKLWIL</sequence>
<dbReference type="RefSeq" id="WP_012744705.1">
    <property type="nucleotide sequence ID" value="NC_012785.1"/>
</dbReference>
<dbReference type="EMBL" id="CP001634">
    <property type="protein sequence ID" value="ACR78917.1"/>
    <property type="molecule type" value="Genomic_DNA"/>
</dbReference>
<dbReference type="HOGENOM" id="CLU_2806856_0_0_0"/>
<accession>C5CIS8</accession>
<dbReference type="OrthoDB" id="43969at2"/>
<reference evidence="1 2" key="2">
    <citation type="journal article" date="2011" name="J. Bacteriol.">
        <title>Genome Sequence of Kosmotoga olearia Strain TBF 19.5.1, a Thermophilic Bacterium with a Wide Growth Temperature Range, Isolated from the Troll B Oil Platform in the North Sea.</title>
        <authorList>
            <person name="Swithers K.S."/>
            <person name="Dipippo J.L."/>
            <person name="Bruce D.C."/>
            <person name="Detter C."/>
            <person name="Tapia R."/>
            <person name="Han S."/>
            <person name="Goodwin L.A."/>
            <person name="Han J."/>
            <person name="Woyke T."/>
            <person name="Pitluck S."/>
            <person name="Pennacchio L."/>
            <person name="Nolan M."/>
            <person name="Mikhailova N."/>
            <person name="Land M.L."/>
            <person name="Nesbo C.L."/>
            <person name="Gogarten J.P."/>
            <person name="Noll K.M."/>
        </authorList>
    </citation>
    <scope>NUCLEOTIDE SEQUENCE [LARGE SCALE GENOMIC DNA]</scope>
    <source>
        <strain evidence="2">ATCC BAA-1733 / DSM 21960 / TBF 19.5.1</strain>
    </source>
</reference>
<keyword evidence="2" id="KW-1185">Reference proteome</keyword>
<protein>
    <submittedName>
        <fullName evidence="1">Uncharacterized protein</fullName>
    </submittedName>
</protein>
<reference evidence="1 2" key="1">
    <citation type="submission" date="2009-06" db="EMBL/GenBank/DDBJ databases">
        <title>Complete sequence of Thermotogales bacterium TBF 19.5.1.</title>
        <authorList>
            <consortium name="US DOE Joint Genome Institute"/>
            <person name="Lucas S."/>
            <person name="Copeland A."/>
            <person name="Lapidus A."/>
            <person name="Glavina del Rio T."/>
            <person name="Tice H."/>
            <person name="Bruce D."/>
            <person name="Goodwin L."/>
            <person name="Pitluck S."/>
            <person name="Chertkov O."/>
            <person name="Brettin T."/>
            <person name="Detter J.C."/>
            <person name="Han C."/>
            <person name="Schmutz J."/>
            <person name="Larimer F."/>
            <person name="Land M."/>
            <person name="Hauser L."/>
            <person name="Kyrpides N."/>
            <person name="Ovchinnikova G."/>
            <person name="Noll K."/>
        </authorList>
    </citation>
    <scope>NUCLEOTIDE SEQUENCE [LARGE SCALE GENOMIC DNA]</scope>
    <source>
        <strain evidence="2">ATCC BAA-1733 / DSM 21960 / TBF 19.5.1</strain>
    </source>
</reference>
<evidence type="ECO:0000313" key="2">
    <source>
        <dbReference type="Proteomes" id="UP000002382"/>
    </source>
</evidence>
<proteinExistence type="predicted"/>
<dbReference type="AlphaFoldDB" id="C5CIS8"/>
<gene>
    <name evidence="1" type="ordered locus">Kole_0191</name>
</gene>
<dbReference type="Proteomes" id="UP000002382">
    <property type="component" value="Chromosome"/>
</dbReference>
<name>C5CIS8_KOSOT</name>
<dbReference type="KEGG" id="kol:Kole_0191"/>